<dbReference type="EMBL" id="MN750553">
    <property type="protein sequence ID" value="QNN89432.1"/>
    <property type="molecule type" value="Genomic_DNA"/>
</dbReference>
<sequence>MKSLLRFATNYVLGYINSKDILTFGQAARLQVKTGWNTCRNLNVPCADTNSKTTLGFGCCMLLCANRRAKTPVRDVTNLVALSLLAATAATITTTN</sequence>
<reference evidence="1" key="1">
    <citation type="submission" date="2019-11" db="EMBL/GenBank/DDBJ databases">
        <title>Studies on the baculoviruses infecting the caterpillars, Spilarctia obliqua Walker (Erebidae) and Pieris brassicae Linn. (Pieridae) (Insecta: Lepidoptera).</title>
        <authorList>
            <person name="Paul S."/>
            <person name="Arumugaperumal A."/>
            <person name="Sathiya Balasingh Thangapandi E.J.J."/>
            <person name="Sarjubala Devi H."/>
            <person name="Johnson T."/>
            <person name="Maisnam S."/>
            <person name="Krishnavel S."/>
            <person name="Soman Syamala S."/>
            <person name="Ramamoorthy S."/>
            <person name="Karthikeyan R."/>
            <person name="Subburaman C."/>
            <person name="Jeyaprakash R."/>
            <person name="Azhaguchamy M."/>
            <person name="Ramaiyer V."/>
            <person name="Sivasubramaniam S."/>
        </authorList>
    </citation>
    <scope>NUCLEOTIDE SEQUENCE</scope>
    <source>
        <strain evidence="1">Manipur</strain>
    </source>
</reference>
<organism evidence="1">
    <name type="scientific">Spilarctia obliqua nucleopolyhedrovirus</name>
    <dbReference type="NCBI Taxonomy" id="1638618"/>
    <lineage>
        <taxon>Viruses</taxon>
        <taxon>Viruses incertae sedis</taxon>
        <taxon>Naldaviricetes</taxon>
        <taxon>Lefavirales</taxon>
        <taxon>Baculoviridae</taxon>
        <taxon>Alphabaculovirus</taxon>
    </lineage>
</organism>
<proteinExistence type="predicted"/>
<protein>
    <submittedName>
        <fullName evidence="1">ME53</fullName>
    </submittedName>
</protein>
<evidence type="ECO:0000313" key="1">
    <source>
        <dbReference type="EMBL" id="QNN89432.1"/>
    </source>
</evidence>
<accession>A0A7G9U8K1</accession>
<name>A0A7G9U8K1_9ABAC</name>